<dbReference type="Gene3D" id="1.10.101.10">
    <property type="entry name" value="PGBD-like superfamily/PGBD"/>
    <property type="match status" value="1"/>
</dbReference>
<evidence type="ECO:0000256" key="1">
    <source>
        <dbReference type="SAM" id="Phobius"/>
    </source>
</evidence>
<name>A0A9D5UCR7_9CELL</name>
<keyword evidence="1" id="KW-0812">Transmembrane</keyword>
<evidence type="ECO:0000313" key="3">
    <source>
        <dbReference type="EMBL" id="MBE7702155.1"/>
    </source>
</evidence>
<dbReference type="Proteomes" id="UP000822993">
    <property type="component" value="Unassembled WGS sequence"/>
</dbReference>
<dbReference type="EMBL" id="JACSPN010000035">
    <property type="protein sequence ID" value="MBE7702155.1"/>
    <property type="molecule type" value="Genomic_DNA"/>
</dbReference>
<dbReference type="InterPro" id="IPR002477">
    <property type="entry name" value="Peptidoglycan-bd-like"/>
</dbReference>
<dbReference type="SUPFAM" id="SSF47090">
    <property type="entry name" value="PGBD-like"/>
    <property type="match status" value="1"/>
</dbReference>
<feature type="domain" description="Peptidoglycan binding-like" evidence="2">
    <location>
        <begin position="151"/>
        <end position="203"/>
    </location>
</feature>
<organism evidence="3 4">
    <name type="scientific">Oerskovia douganii</name>
    <dbReference type="NCBI Taxonomy" id="2762210"/>
    <lineage>
        <taxon>Bacteria</taxon>
        <taxon>Bacillati</taxon>
        <taxon>Actinomycetota</taxon>
        <taxon>Actinomycetes</taxon>
        <taxon>Micrococcales</taxon>
        <taxon>Cellulomonadaceae</taxon>
        <taxon>Oerskovia</taxon>
    </lineage>
</organism>
<keyword evidence="1" id="KW-0472">Membrane</keyword>
<keyword evidence="4" id="KW-1185">Reference proteome</keyword>
<reference evidence="3 4" key="1">
    <citation type="submission" date="2020-08" db="EMBL/GenBank/DDBJ databases">
        <title>A Genomic Blueprint of the Chicken Gut Microbiome.</title>
        <authorList>
            <person name="Gilroy R."/>
            <person name="Ravi A."/>
            <person name="Getino M."/>
            <person name="Pursley I."/>
            <person name="Horton D.L."/>
            <person name="Alikhan N.-F."/>
            <person name="Baker D."/>
            <person name="Gharbi K."/>
            <person name="Hall N."/>
            <person name="Watson M."/>
            <person name="Adriaenssens E.M."/>
            <person name="Foster-Nyarko E."/>
            <person name="Jarju S."/>
            <person name="Secka A."/>
            <person name="Antonio M."/>
            <person name="Oren A."/>
            <person name="Chaudhuri R."/>
            <person name="La Ragione R.M."/>
            <person name="Hildebrand F."/>
            <person name="Pallen M.J."/>
        </authorList>
    </citation>
    <scope>NUCLEOTIDE SEQUENCE [LARGE SCALE GENOMIC DNA]</scope>
    <source>
        <strain evidence="3 4">Sa1BUA8</strain>
    </source>
</reference>
<sequence>MMRRTSTLRSTEVAQTAVARSRALKDARKPNIRRIGKVGLWAALLVLAVVLGWWAGRVTTPPDVRPTSEGADVPTMATVVESSVGRSIGVGVTLSQPARAVATNLLPGVVTEVGAADVRPGDLLYAVDGVGVRAAEGDVPFYRDLDVGVKGADVEQLQQMLQGLGLLDHEPDGVFRATTREAVRVWQRSVGVERTGIVPRGTLVAVPTLPAAIRIGDDIALGALLAGGEQSVFATTGDLVFEVVLSEEQAKLVAPETLIRVLFEDQRWGARVSESRQDESGMTVLTLQGADGGSVCGDLCDLLPAAERTTLRGEAVIVPEVTGPSVPTAAVITAQDGSAYVELRDGSQAPVKLLSSAQGIAVVEGLEIGQEVKVGAASFSPDSAT</sequence>
<evidence type="ECO:0000313" key="4">
    <source>
        <dbReference type="Proteomes" id="UP000822993"/>
    </source>
</evidence>
<dbReference type="Pfam" id="PF01471">
    <property type="entry name" value="PG_binding_1"/>
    <property type="match status" value="1"/>
</dbReference>
<protein>
    <submittedName>
        <fullName evidence="3">Peptidoglycan-binding protein</fullName>
    </submittedName>
</protein>
<dbReference type="InterPro" id="IPR036365">
    <property type="entry name" value="PGBD-like_sf"/>
</dbReference>
<feature type="transmembrane region" description="Helical" evidence="1">
    <location>
        <begin position="38"/>
        <end position="56"/>
    </location>
</feature>
<accession>A0A9D5UCR7</accession>
<evidence type="ECO:0000259" key="2">
    <source>
        <dbReference type="Pfam" id="PF01471"/>
    </source>
</evidence>
<dbReference type="AlphaFoldDB" id="A0A9D5UCR7"/>
<gene>
    <name evidence="3" type="ORF">H9623_17835</name>
</gene>
<keyword evidence="1" id="KW-1133">Transmembrane helix</keyword>
<proteinExistence type="predicted"/>
<comment type="caution">
    <text evidence="3">The sequence shown here is derived from an EMBL/GenBank/DDBJ whole genome shotgun (WGS) entry which is preliminary data.</text>
</comment>
<dbReference type="InterPro" id="IPR036366">
    <property type="entry name" value="PGBDSf"/>
</dbReference>